<evidence type="ECO:0000313" key="2">
    <source>
        <dbReference type="EMBL" id="CDI87736.1"/>
    </source>
</evidence>
<organism evidence="2 3">
    <name type="scientific">Eimeria praecox</name>
    <dbReference type="NCBI Taxonomy" id="51316"/>
    <lineage>
        <taxon>Eukaryota</taxon>
        <taxon>Sar</taxon>
        <taxon>Alveolata</taxon>
        <taxon>Apicomplexa</taxon>
        <taxon>Conoidasida</taxon>
        <taxon>Coccidia</taxon>
        <taxon>Eucoccidiorida</taxon>
        <taxon>Eimeriorina</taxon>
        <taxon>Eimeriidae</taxon>
        <taxon>Eimeria</taxon>
    </lineage>
</organism>
<dbReference type="PANTHER" id="PTHR15615">
    <property type="match status" value="1"/>
</dbReference>
<dbReference type="GO" id="GO:0019901">
    <property type="term" value="F:protein kinase binding"/>
    <property type="evidence" value="ECO:0007669"/>
    <property type="project" value="InterPro"/>
</dbReference>
<feature type="compositionally biased region" description="Low complexity" evidence="1">
    <location>
        <begin position="258"/>
        <end position="273"/>
    </location>
</feature>
<feature type="region of interest" description="Disordered" evidence="1">
    <location>
        <begin position="1"/>
        <end position="23"/>
    </location>
</feature>
<dbReference type="SUPFAM" id="SSF47954">
    <property type="entry name" value="Cyclin-like"/>
    <property type="match status" value="1"/>
</dbReference>
<reference evidence="2" key="1">
    <citation type="submission" date="2013-10" db="EMBL/GenBank/DDBJ databases">
        <title>Genomic analysis of the causative agents of coccidiosis in chickens.</title>
        <authorList>
            <person name="Reid A.J."/>
            <person name="Blake D."/>
            <person name="Billington K."/>
            <person name="Browne H."/>
            <person name="Dunn M."/>
            <person name="Hung S."/>
            <person name="Kawahara F."/>
            <person name="Miranda-Saavedra D."/>
            <person name="Mourier T."/>
            <person name="Nagra H."/>
            <person name="Otto T.D."/>
            <person name="Rawlings N."/>
            <person name="Sanchez A."/>
            <person name="Sanders M."/>
            <person name="Subramaniam C."/>
            <person name="Tay Y."/>
            <person name="Dear P."/>
            <person name="Doerig C."/>
            <person name="Gruber A."/>
            <person name="Parkinson J."/>
            <person name="Shirley M."/>
            <person name="Wan K.L."/>
            <person name="Berriman M."/>
            <person name="Tomley F."/>
            <person name="Pain A."/>
        </authorList>
    </citation>
    <scope>NUCLEOTIDE SEQUENCE [LARGE SCALE GENOMIC DNA]</scope>
    <source>
        <strain evidence="2">Houghton</strain>
    </source>
</reference>
<accession>U6H574</accession>
<dbReference type="InterPro" id="IPR013922">
    <property type="entry name" value="Cyclin_PHO80-like"/>
</dbReference>
<dbReference type="Proteomes" id="UP000018201">
    <property type="component" value="Unassembled WGS sequence"/>
</dbReference>
<dbReference type="Pfam" id="PF08613">
    <property type="entry name" value="Cyclin"/>
    <property type="match status" value="1"/>
</dbReference>
<feature type="compositionally biased region" description="Low complexity" evidence="1">
    <location>
        <begin position="312"/>
        <end position="321"/>
    </location>
</feature>
<dbReference type="CDD" id="cd20558">
    <property type="entry name" value="CYCLIN_ScPCL7-like"/>
    <property type="match status" value="1"/>
</dbReference>
<protein>
    <submittedName>
        <fullName evidence="2">Cyclin, N-terminal domain-containing protein, putative</fullName>
    </submittedName>
</protein>
<evidence type="ECO:0000313" key="3">
    <source>
        <dbReference type="Proteomes" id="UP000018201"/>
    </source>
</evidence>
<dbReference type="VEuPathDB" id="ToxoDB:EPH_0047900"/>
<dbReference type="InterPro" id="IPR036915">
    <property type="entry name" value="Cyclin-like_sf"/>
</dbReference>
<dbReference type="PANTHER" id="PTHR15615:SF108">
    <property type="entry name" value="PROTEIN CNPPD1"/>
    <property type="match status" value="1"/>
</dbReference>
<feature type="region of interest" description="Disordered" evidence="1">
    <location>
        <begin position="253"/>
        <end position="299"/>
    </location>
</feature>
<sequence length="405" mass="43375">MALPGSTVGLRAPLHGEGGPSVVPLRHAFSQAETRDGLHASRSVDVPRDGSHEANCRRCSNCTCSAGVGGGRAPSRKALFEVSAADASIVASVAALLQHLGMQNSSEGCGAPCFLSATEPMISMTDYLERLARFFQCSKECFVLALVYIDRLLQMNSNVWLCPLNLHRLTVTALMVAVKFADDTFYSNAYYAKVGGLPLREMNHLEATLLRMLHFRLHVMPWEFHKYFRLVVDSPFAARRQHRAICWNSNQPLQPAASDGGSSSNSSSTSNNGLEGLACSSSRRGSSSGKAPQQQCGNTCCSPSSSGSTGCFSGSSQSVSPPSTPEASAATKSPLQQQELASSSRWCSPEQLVKRAAAADDEHSVPEKHIHQVERRGCTGEDHWGSFPVQASNCGVKEAPQPASM</sequence>
<dbReference type="OrthoDB" id="337735at2759"/>
<feature type="compositionally biased region" description="Basic and acidic residues" evidence="1">
    <location>
        <begin position="357"/>
        <end position="379"/>
    </location>
</feature>
<dbReference type="AlphaFoldDB" id="U6H574"/>
<evidence type="ECO:0000256" key="1">
    <source>
        <dbReference type="SAM" id="MobiDB-lite"/>
    </source>
</evidence>
<keyword evidence="3" id="KW-1185">Reference proteome</keyword>
<proteinExistence type="predicted"/>
<feature type="compositionally biased region" description="Low complexity" evidence="1">
    <location>
        <begin position="280"/>
        <end position="289"/>
    </location>
</feature>
<name>U6H574_9EIME</name>
<feature type="region of interest" description="Disordered" evidence="1">
    <location>
        <begin position="312"/>
        <end position="379"/>
    </location>
</feature>
<feature type="compositionally biased region" description="Polar residues" evidence="1">
    <location>
        <begin position="330"/>
        <end position="346"/>
    </location>
</feature>
<reference evidence="2" key="2">
    <citation type="submission" date="2013-10" db="EMBL/GenBank/DDBJ databases">
        <authorList>
            <person name="Aslett M."/>
        </authorList>
    </citation>
    <scope>NUCLEOTIDE SEQUENCE [LARGE SCALE GENOMIC DNA]</scope>
    <source>
        <strain evidence="2">Houghton</strain>
    </source>
</reference>
<dbReference type="EMBL" id="HG708157">
    <property type="protein sequence ID" value="CDI87736.1"/>
    <property type="molecule type" value="Genomic_DNA"/>
</dbReference>
<dbReference type="Gene3D" id="1.10.472.10">
    <property type="entry name" value="Cyclin-like"/>
    <property type="match status" value="1"/>
</dbReference>
<gene>
    <name evidence="2" type="ORF">EPH_0047900</name>
</gene>